<comment type="cofactor">
    <cofactor evidence="1">
        <name>FAD</name>
        <dbReference type="ChEBI" id="CHEBI:57692"/>
    </cofactor>
</comment>
<dbReference type="InterPro" id="IPR051820">
    <property type="entry name" value="FAD-binding_MO"/>
</dbReference>
<organism evidence="7 8">
    <name type="scientific">Paraconexibacter antarcticus</name>
    <dbReference type="NCBI Taxonomy" id="2949664"/>
    <lineage>
        <taxon>Bacteria</taxon>
        <taxon>Bacillati</taxon>
        <taxon>Actinomycetota</taxon>
        <taxon>Thermoleophilia</taxon>
        <taxon>Solirubrobacterales</taxon>
        <taxon>Paraconexibacteraceae</taxon>
        <taxon>Paraconexibacter</taxon>
    </lineage>
</organism>
<proteinExistence type="inferred from homology"/>
<keyword evidence="8" id="KW-1185">Reference proteome</keyword>
<sequence>MSPEPHHVDVLIVGAGLSGIGAARHLQAQSPAKSFAILEAREAIGGTWDLFRYPGIRSDSDMYTLGYDFKPWEAAKAIADGPSILEYVREAAREGGVERLIRFGHKVVRASWSTADARWTVEAVRTDTGETVRLTCGFLFSCSGYYRYDQGYTPQFPGADRFAGPIIHPQHWPEDLDYAGKRVVVIGSGATAVTLVPAMASDAAQVTMLQRSPSYMVAFPAEDPIANGLRKVLPAKAAYAISRWKNVLLTMGQYQLSRRRPALVKAGVRKLVKHQLPDGYPIDTHFKPSYDPWDQRPCLVPNGDLFKAISSGRASVVTDHIETFTQTGIRLVSGQELEADIIVTATGLDLIAFGGIELVVDERTVSLPEAVTYRGLMLSDVPNFAFVLGYTNASWTLKADLACGFACRLLNHMDAGGYAFCAPRYRESTSASEPFLDFASGYVQRALDRFPVQGSAAPWKLYQNYIRDLRILRRGELEDGSMEFTRVTSLPVEPPELAARVAA</sequence>
<evidence type="ECO:0000256" key="6">
    <source>
        <dbReference type="ARBA" id="ARBA00023033"/>
    </source>
</evidence>
<evidence type="ECO:0000256" key="4">
    <source>
        <dbReference type="ARBA" id="ARBA00022827"/>
    </source>
</evidence>
<evidence type="ECO:0000313" key="7">
    <source>
        <dbReference type="EMBL" id="UTI63268.1"/>
    </source>
</evidence>
<dbReference type="SUPFAM" id="SSF51905">
    <property type="entry name" value="FAD/NAD(P)-binding domain"/>
    <property type="match status" value="1"/>
</dbReference>
<dbReference type="Gene3D" id="3.50.50.60">
    <property type="entry name" value="FAD/NAD(P)-binding domain"/>
    <property type="match status" value="3"/>
</dbReference>
<comment type="similarity">
    <text evidence="2">Belongs to the FAD-binding monooxygenase family.</text>
</comment>
<reference evidence="7 8" key="1">
    <citation type="submission" date="2022-06" db="EMBL/GenBank/DDBJ databases">
        <title>Paraconexibacter antarcticus.</title>
        <authorList>
            <person name="Kim C.S."/>
        </authorList>
    </citation>
    <scope>NUCLEOTIDE SEQUENCE [LARGE SCALE GENOMIC DNA]</scope>
    <source>
        <strain evidence="7 8">02-257</strain>
    </source>
</reference>
<dbReference type="PANTHER" id="PTHR43872">
    <property type="entry name" value="MONOOXYGENASE, PUTATIVE (AFU_ORTHOLOGUE AFUA_8G02570)-RELATED"/>
    <property type="match status" value="1"/>
</dbReference>
<evidence type="ECO:0000256" key="1">
    <source>
        <dbReference type="ARBA" id="ARBA00001974"/>
    </source>
</evidence>
<gene>
    <name evidence="7" type="ORF">NBH00_18145</name>
</gene>
<dbReference type="PANTHER" id="PTHR43872:SF1">
    <property type="entry name" value="MONOOXYGENASE, PUTATIVE (AFU_ORTHOLOGUE AFUA_8G02570)-RELATED"/>
    <property type="match status" value="1"/>
</dbReference>
<evidence type="ECO:0000256" key="3">
    <source>
        <dbReference type="ARBA" id="ARBA00022630"/>
    </source>
</evidence>
<keyword evidence="4" id="KW-0274">FAD</keyword>
<dbReference type="RefSeq" id="WP_254569998.1">
    <property type="nucleotide sequence ID" value="NZ_CP098502.1"/>
</dbReference>
<protein>
    <submittedName>
        <fullName evidence="7">NAD(P)/FAD-dependent oxidoreductase</fullName>
    </submittedName>
</protein>
<dbReference type="Proteomes" id="UP001056035">
    <property type="component" value="Chromosome"/>
</dbReference>
<dbReference type="InterPro" id="IPR020946">
    <property type="entry name" value="Flavin_mOase-like"/>
</dbReference>
<dbReference type="Pfam" id="PF00743">
    <property type="entry name" value="FMO-like"/>
    <property type="match status" value="1"/>
</dbReference>
<dbReference type="EMBL" id="CP098502">
    <property type="protein sequence ID" value="UTI63268.1"/>
    <property type="molecule type" value="Genomic_DNA"/>
</dbReference>
<evidence type="ECO:0000256" key="2">
    <source>
        <dbReference type="ARBA" id="ARBA00010139"/>
    </source>
</evidence>
<name>A0ABY5DPW8_9ACTN</name>
<accession>A0ABY5DPW8</accession>
<dbReference type="Pfam" id="PF13450">
    <property type="entry name" value="NAD_binding_8"/>
    <property type="match status" value="1"/>
</dbReference>
<evidence type="ECO:0000256" key="5">
    <source>
        <dbReference type="ARBA" id="ARBA00023002"/>
    </source>
</evidence>
<evidence type="ECO:0000313" key="8">
    <source>
        <dbReference type="Proteomes" id="UP001056035"/>
    </source>
</evidence>
<keyword evidence="5" id="KW-0560">Oxidoreductase</keyword>
<keyword evidence="6" id="KW-0503">Monooxygenase</keyword>
<dbReference type="InterPro" id="IPR036188">
    <property type="entry name" value="FAD/NAD-bd_sf"/>
</dbReference>
<dbReference type="PRINTS" id="PR00411">
    <property type="entry name" value="PNDRDTASEI"/>
</dbReference>
<keyword evidence="3" id="KW-0285">Flavoprotein</keyword>